<reference evidence="1 2" key="1">
    <citation type="journal article" date="2018" name="Environ. Microbiol.">
        <title>Novel energy conservation strategies and behaviour of Pelotomaculum schinkii driving syntrophic propionate catabolism.</title>
        <authorList>
            <person name="Hidalgo-Ahumada C.A.P."/>
            <person name="Nobu M.K."/>
            <person name="Narihiro T."/>
            <person name="Tamaki H."/>
            <person name="Liu W.T."/>
            <person name="Kamagata Y."/>
            <person name="Stams A.J.M."/>
            <person name="Imachi H."/>
            <person name="Sousa D.Z."/>
        </authorList>
    </citation>
    <scope>NUCLEOTIDE SEQUENCE [LARGE SCALE GENOMIC DNA]</scope>
    <source>
        <strain evidence="1 2">HH</strain>
    </source>
</reference>
<dbReference type="RefSeq" id="WP_190259089.1">
    <property type="nucleotide sequence ID" value="NZ_QFGA01000003.1"/>
</dbReference>
<gene>
    <name evidence="1" type="ORF">Psch_03522</name>
</gene>
<accession>A0A4Y7R7Z7</accession>
<name>A0A4Y7R7Z7_9FIRM</name>
<dbReference type="Proteomes" id="UP000298324">
    <property type="component" value="Unassembled WGS sequence"/>
</dbReference>
<organism evidence="1 2">
    <name type="scientific">Pelotomaculum schinkii</name>
    <dbReference type="NCBI Taxonomy" id="78350"/>
    <lineage>
        <taxon>Bacteria</taxon>
        <taxon>Bacillati</taxon>
        <taxon>Bacillota</taxon>
        <taxon>Clostridia</taxon>
        <taxon>Eubacteriales</taxon>
        <taxon>Desulfotomaculaceae</taxon>
        <taxon>Pelotomaculum</taxon>
    </lineage>
</organism>
<keyword evidence="2" id="KW-1185">Reference proteome</keyword>
<sequence>MTTYEVYKKDSNVLRIYYDESASNPRQDYDNFGTMICWHSRYVLGDKHNFEDKDNFLLSLLEEMLGNTYKAEEKYEKLKNQVDREIFRSYSAYSKEVDDKILDFLENDCIILPLYLYDHSGITMNTTGFYCPWDSGQVGWIYVTKEMVRREYGIKRITKKIREKVIQALKSEVNVYSEYLEGNVYGYVLEDAEGNELDSCWGFYGDNFRENGMADYVGQEWFN</sequence>
<evidence type="ECO:0000313" key="1">
    <source>
        <dbReference type="EMBL" id="TEB04760.1"/>
    </source>
</evidence>
<dbReference type="AlphaFoldDB" id="A0A4Y7R7Z7"/>
<proteinExistence type="predicted"/>
<evidence type="ECO:0000313" key="2">
    <source>
        <dbReference type="Proteomes" id="UP000298324"/>
    </source>
</evidence>
<dbReference type="EMBL" id="QFGA01000003">
    <property type="protein sequence ID" value="TEB04760.1"/>
    <property type="molecule type" value="Genomic_DNA"/>
</dbReference>
<comment type="caution">
    <text evidence="1">The sequence shown here is derived from an EMBL/GenBank/DDBJ whole genome shotgun (WGS) entry which is preliminary data.</text>
</comment>
<protein>
    <submittedName>
        <fullName evidence="1">Uncharacterized protein</fullName>
    </submittedName>
</protein>